<evidence type="ECO:0000313" key="2">
    <source>
        <dbReference type="EMBL" id="ESO01575.1"/>
    </source>
</evidence>
<evidence type="ECO:0000256" key="1">
    <source>
        <dbReference type="SAM" id="Phobius"/>
    </source>
</evidence>
<protein>
    <recommendedName>
        <fullName evidence="5">Transmembrane protein 177</fullName>
    </recommendedName>
</protein>
<proteinExistence type="predicted"/>
<dbReference type="OMA" id="VTSRWEI"/>
<keyword evidence="1" id="KW-0812">Transmembrane</keyword>
<dbReference type="EMBL" id="AMQM01004948">
    <property type="status" value="NOT_ANNOTATED_CDS"/>
    <property type="molecule type" value="Genomic_DNA"/>
</dbReference>
<dbReference type="KEGG" id="hro:HELRODRAFT_185689"/>
<evidence type="ECO:0000313" key="3">
    <source>
        <dbReference type="EnsemblMetazoa" id="HelroP185689"/>
    </source>
</evidence>
<dbReference type="AlphaFoldDB" id="T1FN55"/>
<keyword evidence="4" id="KW-1185">Reference proteome</keyword>
<reference evidence="3" key="3">
    <citation type="submission" date="2015-06" db="UniProtKB">
        <authorList>
            <consortium name="EnsemblMetazoa"/>
        </authorList>
    </citation>
    <scope>IDENTIFICATION</scope>
</reference>
<dbReference type="PANTHER" id="PTHR21824">
    <property type="entry name" value="TRANSMEMBRANE PROTEIN 177"/>
    <property type="match status" value="1"/>
</dbReference>
<dbReference type="eggNOG" id="KOG0299">
    <property type="taxonomic scope" value="Eukaryota"/>
</dbReference>
<sequence>MWQKLQQFVMSSGIDLAALGLASGIIVSMLPKTVFIKKLREAEHYVKEDGEERKISKENSNLIQNILKKFDLHPIEHNNITFFTSSLSDPTCYGSVKAKFGALIGLPVTIDYDESSRLGKESLSFGGIRLDLNKSNSDVATQLAESLLLSDKAKAFVIARQLSYVSTYNLHTEVALKSVMAACIIYSMHYVKKHYREFIEKLRPLPYFLLGCTILSGWGVLYIGLKDARKCRMDYVADRKAALLGRELAEGGVEYYESLLRRNKSLRILTKSGPSKFTAFGNEATLLRQNGLQITTRRDNLLKLLDTYNKVEGEKESGSKWADGASISKDKI</sequence>
<reference evidence="2 4" key="2">
    <citation type="journal article" date="2013" name="Nature">
        <title>Insights into bilaterian evolution from three spiralian genomes.</title>
        <authorList>
            <person name="Simakov O."/>
            <person name="Marletaz F."/>
            <person name="Cho S.J."/>
            <person name="Edsinger-Gonzales E."/>
            <person name="Havlak P."/>
            <person name="Hellsten U."/>
            <person name="Kuo D.H."/>
            <person name="Larsson T."/>
            <person name="Lv J."/>
            <person name="Arendt D."/>
            <person name="Savage R."/>
            <person name="Osoegawa K."/>
            <person name="de Jong P."/>
            <person name="Grimwood J."/>
            <person name="Chapman J.A."/>
            <person name="Shapiro H."/>
            <person name="Aerts A."/>
            <person name="Otillar R.P."/>
            <person name="Terry A.Y."/>
            <person name="Boore J.L."/>
            <person name="Grigoriev I.V."/>
            <person name="Lindberg D.R."/>
            <person name="Seaver E.C."/>
            <person name="Weisblat D.A."/>
            <person name="Putnam N.H."/>
            <person name="Rokhsar D.S."/>
        </authorList>
    </citation>
    <scope>NUCLEOTIDE SEQUENCE</scope>
</reference>
<dbReference type="PANTHER" id="PTHR21824:SF4">
    <property type="entry name" value="TRANSMEMBRANE PROTEIN 177"/>
    <property type="match status" value="1"/>
</dbReference>
<name>T1FN55_HELRO</name>
<dbReference type="GeneID" id="20210253"/>
<evidence type="ECO:0008006" key="5">
    <source>
        <dbReference type="Google" id="ProtNLM"/>
    </source>
</evidence>
<dbReference type="FunCoup" id="T1FN55">
    <property type="interactions" value="322"/>
</dbReference>
<dbReference type="InParanoid" id="T1FN55"/>
<dbReference type="HOGENOM" id="CLU_837518_0_0_1"/>
<dbReference type="OrthoDB" id="110174at2759"/>
<dbReference type="GO" id="GO:0016020">
    <property type="term" value="C:membrane"/>
    <property type="evidence" value="ECO:0000318"/>
    <property type="project" value="GO_Central"/>
</dbReference>
<evidence type="ECO:0000313" key="4">
    <source>
        <dbReference type="Proteomes" id="UP000015101"/>
    </source>
</evidence>
<gene>
    <name evidence="3" type="primary">20210253</name>
    <name evidence="2" type="ORF">HELRODRAFT_185689</name>
</gene>
<accession>T1FN55</accession>
<feature type="transmembrane region" description="Helical" evidence="1">
    <location>
        <begin position="204"/>
        <end position="225"/>
    </location>
</feature>
<dbReference type="RefSeq" id="XP_009020229.1">
    <property type="nucleotide sequence ID" value="XM_009021981.1"/>
</dbReference>
<reference evidence="4" key="1">
    <citation type="submission" date="2012-12" db="EMBL/GenBank/DDBJ databases">
        <authorList>
            <person name="Hellsten U."/>
            <person name="Grimwood J."/>
            <person name="Chapman J.A."/>
            <person name="Shapiro H."/>
            <person name="Aerts A."/>
            <person name="Otillar R.P."/>
            <person name="Terry A.Y."/>
            <person name="Boore J.L."/>
            <person name="Simakov O."/>
            <person name="Marletaz F."/>
            <person name="Cho S.-J."/>
            <person name="Edsinger-Gonzales E."/>
            <person name="Havlak P."/>
            <person name="Kuo D.-H."/>
            <person name="Larsson T."/>
            <person name="Lv J."/>
            <person name="Arendt D."/>
            <person name="Savage R."/>
            <person name="Osoegawa K."/>
            <person name="de Jong P."/>
            <person name="Lindberg D.R."/>
            <person name="Seaver E.C."/>
            <person name="Weisblat D.A."/>
            <person name="Putnam N.H."/>
            <person name="Grigoriev I.V."/>
            <person name="Rokhsar D.S."/>
        </authorList>
    </citation>
    <scope>NUCLEOTIDE SEQUENCE</scope>
</reference>
<keyword evidence="1" id="KW-1133">Transmembrane helix</keyword>
<organism evidence="3 4">
    <name type="scientific">Helobdella robusta</name>
    <name type="common">Californian leech</name>
    <dbReference type="NCBI Taxonomy" id="6412"/>
    <lineage>
        <taxon>Eukaryota</taxon>
        <taxon>Metazoa</taxon>
        <taxon>Spiralia</taxon>
        <taxon>Lophotrochozoa</taxon>
        <taxon>Annelida</taxon>
        <taxon>Clitellata</taxon>
        <taxon>Hirudinea</taxon>
        <taxon>Rhynchobdellida</taxon>
        <taxon>Glossiphoniidae</taxon>
        <taxon>Helobdella</taxon>
    </lineage>
</organism>
<feature type="transmembrane region" description="Helical" evidence="1">
    <location>
        <begin position="174"/>
        <end position="192"/>
    </location>
</feature>
<dbReference type="EMBL" id="KB096743">
    <property type="protein sequence ID" value="ESO01575.1"/>
    <property type="molecule type" value="Genomic_DNA"/>
</dbReference>
<dbReference type="EnsemblMetazoa" id="HelroT185689">
    <property type="protein sequence ID" value="HelroP185689"/>
    <property type="gene ID" value="HelroG185689"/>
</dbReference>
<dbReference type="CTD" id="20210253"/>
<dbReference type="InterPro" id="IPR026620">
    <property type="entry name" value="TMEM177"/>
</dbReference>
<keyword evidence="1" id="KW-0472">Membrane</keyword>
<dbReference type="Proteomes" id="UP000015101">
    <property type="component" value="Unassembled WGS sequence"/>
</dbReference>